<dbReference type="Gene3D" id="1.10.260.40">
    <property type="entry name" value="lambda repressor-like DNA-binding domains"/>
    <property type="match status" value="1"/>
</dbReference>
<dbReference type="SUPFAM" id="SSF47413">
    <property type="entry name" value="lambda repressor-like DNA-binding domains"/>
    <property type="match status" value="1"/>
</dbReference>
<proteinExistence type="predicted"/>
<dbReference type="Gene3D" id="3.30.450.180">
    <property type="match status" value="1"/>
</dbReference>
<protein>
    <submittedName>
        <fullName evidence="2">Helix-turn-helix domain-containing protein</fullName>
    </submittedName>
</protein>
<name>A0A6I3L3I7_9NOCA</name>
<dbReference type="InterPro" id="IPR041413">
    <property type="entry name" value="MLTR_LBD"/>
</dbReference>
<dbReference type="Pfam" id="PF17765">
    <property type="entry name" value="MLTR_LBD"/>
    <property type="match status" value="1"/>
</dbReference>
<dbReference type="Pfam" id="PF13560">
    <property type="entry name" value="HTH_31"/>
    <property type="match status" value="1"/>
</dbReference>
<gene>
    <name evidence="2" type="ORF">GLP40_25695</name>
</gene>
<dbReference type="AlphaFoldDB" id="A0A6I3L3I7"/>
<dbReference type="Proteomes" id="UP000432464">
    <property type="component" value="Unassembled WGS sequence"/>
</dbReference>
<dbReference type="GO" id="GO:0003677">
    <property type="term" value="F:DNA binding"/>
    <property type="evidence" value="ECO:0007669"/>
    <property type="project" value="InterPro"/>
</dbReference>
<evidence type="ECO:0000313" key="2">
    <source>
        <dbReference type="EMBL" id="MTE16151.1"/>
    </source>
</evidence>
<dbReference type="InterPro" id="IPR001387">
    <property type="entry name" value="Cro/C1-type_HTH"/>
</dbReference>
<dbReference type="PROSITE" id="PS50943">
    <property type="entry name" value="HTH_CROC1"/>
    <property type="match status" value="1"/>
</dbReference>
<feature type="domain" description="HTH cro/C1-type" evidence="1">
    <location>
        <begin position="43"/>
        <end position="97"/>
    </location>
</feature>
<keyword evidence="3" id="KW-1185">Reference proteome</keyword>
<dbReference type="CDD" id="cd00093">
    <property type="entry name" value="HTH_XRE"/>
    <property type="match status" value="1"/>
</dbReference>
<sequence length="280" mass="31385">MLVGDCERIGDEWCWEGRSSVSGDAERDWVAEEITAPTFGQALRRLRDERGFSREYLAYTAGVSASYITALEKGEREKPGRAVVESLLRCLNLMSPLTPSERRHLLELAGLRMTDTPAPGELHAAITPDQHQALVLFAPALAAYVDPCGNVLDANDAWNAALPGLLEDGNVFEWMFGNELARKVQVDWESEARRYVQWLRGTVGRNPDEPVFTDLVNDLGRFPEFRASWSEGGVDFIPPVRTHRLRDPQSGEIREYSVQAGPVYSEIYPDRIILLLCVPI</sequence>
<dbReference type="InterPro" id="IPR010982">
    <property type="entry name" value="Lambda_DNA-bd_dom_sf"/>
</dbReference>
<dbReference type="PANTHER" id="PTHR35010">
    <property type="entry name" value="BLL4672 PROTEIN-RELATED"/>
    <property type="match status" value="1"/>
</dbReference>
<reference evidence="2 3" key="1">
    <citation type="submission" date="2019-11" db="EMBL/GenBank/DDBJ databases">
        <title>Nocardia sp. nov. CT2-14 isolated from soil.</title>
        <authorList>
            <person name="Kanchanasin P."/>
            <person name="Tanasupawat S."/>
            <person name="Yuki M."/>
            <person name="Kudo T."/>
        </authorList>
    </citation>
    <scope>NUCLEOTIDE SEQUENCE [LARGE SCALE GENOMIC DNA]</scope>
    <source>
        <strain evidence="2 3">CT2-14</strain>
    </source>
</reference>
<dbReference type="SMART" id="SM00530">
    <property type="entry name" value="HTH_XRE"/>
    <property type="match status" value="1"/>
</dbReference>
<dbReference type="EMBL" id="WMBB01000013">
    <property type="protein sequence ID" value="MTE16151.1"/>
    <property type="molecule type" value="Genomic_DNA"/>
</dbReference>
<evidence type="ECO:0000313" key="3">
    <source>
        <dbReference type="Proteomes" id="UP000432464"/>
    </source>
</evidence>
<dbReference type="PANTHER" id="PTHR35010:SF2">
    <property type="entry name" value="BLL4672 PROTEIN"/>
    <property type="match status" value="1"/>
</dbReference>
<organism evidence="2 3">
    <name type="scientific">Nocardia aurantiaca</name>
    <dbReference type="NCBI Taxonomy" id="2675850"/>
    <lineage>
        <taxon>Bacteria</taxon>
        <taxon>Bacillati</taxon>
        <taxon>Actinomycetota</taxon>
        <taxon>Actinomycetes</taxon>
        <taxon>Mycobacteriales</taxon>
        <taxon>Nocardiaceae</taxon>
        <taxon>Nocardia</taxon>
    </lineage>
</organism>
<comment type="caution">
    <text evidence="2">The sequence shown here is derived from an EMBL/GenBank/DDBJ whole genome shotgun (WGS) entry which is preliminary data.</text>
</comment>
<evidence type="ECO:0000259" key="1">
    <source>
        <dbReference type="PROSITE" id="PS50943"/>
    </source>
</evidence>
<accession>A0A6I3L3I7</accession>